<comment type="caution">
    <text evidence="3">The sequence shown here is derived from an EMBL/GenBank/DDBJ whole genome shotgun (WGS) entry which is preliminary data.</text>
</comment>
<dbReference type="PANTHER" id="PTHR42928">
    <property type="entry name" value="TRICARBOXYLATE-BINDING PROTEIN"/>
    <property type="match status" value="1"/>
</dbReference>
<comment type="similarity">
    <text evidence="1">Belongs to the UPF0065 (bug) family.</text>
</comment>
<gene>
    <name evidence="3" type="ORF">MMF98_12995</name>
</gene>
<evidence type="ECO:0000313" key="4">
    <source>
        <dbReference type="Proteomes" id="UP001139447"/>
    </source>
</evidence>
<dbReference type="InterPro" id="IPR005064">
    <property type="entry name" value="BUG"/>
</dbReference>
<keyword evidence="2" id="KW-0732">Signal</keyword>
<sequence length="327" mass="34645">MMTKRTMVRLALAGLLAATGCAATMPAGAQAFPSRPVRLVVTFPAGSGPDTIARSIAPKMSEALGQQVVVDNRPGAGGNVAALAVLNERRDGHTLLMGTDSLYSLNPFLFPKAGYDASTDFVLVTPLAEAALFLVSNASLKLGSAKDLVALVKSEPGKLNYSAPTGTPHHLAGERFTALNGLDWTRVSYRDAQQAITEVAAGLVPAAFSTWPSIAPYVSSGRLSLLGITTPTRFDTLPNVPALAETWPGFEETGWFAILAPKGTPQAAIDLLNAAALKAREASELRPRLEAQGMRLINADAKAFEARIRRETQARSELIRTRGIKVD</sequence>
<proteinExistence type="inferred from homology"/>
<dbReference type="SUPFAM" id="SSF53850">
    <property type="entry name" value="Periplasmic binding protein-like II"/>
    <property type="match status" value="1"/>
</dbReference>
<dbReference type="Gene3D" id="3.40.190.10">
    <property type="entry name" value="Periplasmic binding protein-like II"/>
    <property type="match status" value="1"/>
</dbReference>
<dbReference type="InterPro" id="IPR042100">
    <property type="entry name" value="Bug_dom1"/>
</dbReference>
<evidence type="ECO:0000256" key="2">
    <source>
        <dbReference type="SAM" id="SignalP"/>
    </source>
</evidence>
<dbReference type="PROSITE" id="PS51257">
    <property type="entry name" value="PROKAR_LIPOPROTEIN"/>
    <property type="match status" value="1"/>
</dbReference>
<dbReference type="InterPro" id="IPR006311">
    <property type="entry name" value="TAT_signal"/>
</dbReference>
<feature type="chain" id="PRO_5040876878" evidence="2">
    <location>
        <begin position="32"/>
        <end position="327"/>
    </location>
</feature>
<protein>
    <submittedName>
        <fullName evidence="3">Tripartite tricarboxylate transporter substrate binding protein</fullName>
    </submittedName>
</protein>
<dbReference type="PROSITE" id="PS51318">
    <property type="entry name" value="TAT"/>
    <property type="match status" value="1"/>
</dbReference>
<dbReference type="PANTHER" id="PTHR42928:SF5">
    <property type="entry name" value="BLR1237 PROTEIN"/>
    <property type="match status" value="1"/>
</dbReference>
<organism evidence="3 4">
    <name type="scientific">Variovorax terrae</name>
    <dbReference type="NCBI Taxonomy" id="2923278"/>
    <lineage>
        <taxon>Bacteria</taxon>
        <taxon>Pseudomonadati</taxon>
        <taxon>Pseudomonadota</taxon>
        <taxon>Betaproteobacteria</taxon>
        <taxon>Burkholderiales</taxon>
        <taxon>Comamonadaceae</taxon>
        <taxon>Variovorax</taxon>
    </lineage>
</organism>
<evidence type="ECO:0000313" key="3">
    <source>
        <dbReference type="EMBL" id="MCJ0764126.1"/>
    </source>
</evidence>
<dbReference type="RefSeq" id="WP_243306693.1">
    <property type="nucleotide sequence ID" value="NZ_JALGBI010000001.1"/>
</dbReference>
<keyword evidence="4" id="KW-1185">Reference proteome</keyword>
<dbReference type="AlphaFoldDB" id="A0A9X1VUK2"/>
<dbReference type="Proteomes" id="UP001139447">
    <property type="component" value="Unassembled WGS sequence"/>
</dbReference>
<dbReference type="Gene3D" id="3.40.190.150">
    <property type="entry name" value="Bordetella uptake gene, domain 1"/>
    <property type="match status" value="1"/>
</dbReference>
<name>A0A9X1VUK2_9BURK</name>
<dbReference type="CDD" id="cd07012">
    <property type="entry name" value="PBP2_Bug_TTT"/>
    <property type="match status" value="1"/>
</dbReference>
<evidence type="ECO:0000256" key="1">
    <source>
        <dbReference type="ARBA" id="ARBA00006987"/>
    </source>
</evidence>
<reference evidence="3" key="1">
    <citation type="submission" date="2022-03" db="EMBL/GenBank/DDBJ databases">
        <authorList>
            <person name="Woo C.Y."/>
        </authorList>
    </citation>
    <scope>NUCLEOTIDE SEQUENCE</scope>
    <source>
        <strain evidence="3">CYS-02</strain>
    </source>
</reference>
<dbReference type="PIRSF" id="PIRSF017082">
    <property type="entry name" value="YflP"/>
    <property type="match status" value="1"/>
</dbReference>
<accession>A0A9X1VUK2</accession>
<dbReference type="Pfam" id="PF03401">
    <property type="entry name" value="TctC"/>
    <property type="match status" value="1"/>
</dbReference>
<feature type="signal peptide" evidence="2">
    <location>
        <begin position="1"/>
        <end position="31"/>
    </location>
</feature>
<dbReference type="EMBL" id="JALGBI010000001">
    <property type="protein sequence ID" value="MCJ0764126.1"/>
    <property type="molecule type" value="Genomic_DNA"/>
</dbReference>